<protein>
    <submittedName>
        <fullName evidence="1">Uncharacterized protein</fullName>
    </submittedName>
</protein>
<dbReference type="EMBL" id="JAUDFV010000022">
    <property type="protein sequence ID" value="KAL2739111.1"/>
    <property type="molecule type" value="Genomic_DNA"/>
</dbReference>
<name>A0ABD2BWC7_VESSQ</name>
<sequence length="85" mass="9885">MSSEVMVERKSGLNVSTSLVIPKLQERKHRAIARENICTTREMFKPFQFSYVANSVNNINQLNWRRFRTRLEDTDYAAAKVTGYA</sequence>
<comment type="caution">
    <text evidence="1">The sequence shown here is derived from an EMBL/GenBank/DDBJ whole genome shotgun (WGS) entry which is preliminary data.</text>
</comment>
<reference evidence="1 3" key="1">
    <citation type="journal article" date="2024" name="Ann. Entomol. Soc. Am.">
        <title>Genomic analyses of the southern and eastern yellowjacket wasps (Hymenoptera: Vespidae) reveal evolutionary signatures of social life.</title>
        <authorList>
            <person name="Catto M.A."/>
            <person name="Caine P.B."/>
            <person name="Orr S.E."/>
            <person name="Hunt B.G."/>
            <person name="Goodisman M.A.D."/>
        </authorList>
    </citation>
    <scope>NUCLEOTIDE SEQUENCE [LARGE SCALE GENOMIC DNA]</scope>
    <source>
        <strain evidence="1">233</strain>
        <tissue evidence="1">Head and thorax</tissue>
    </source>
</reference>
<evidence type="ECO:0000313" key="1">
    <source>
        <dbReference type="EMBL" id="KAL2737082.1"/>
    </source>
</evidence>
<proteinExistence type="predicted"/>
<gene>
    <name evidence="2" type="ORF">V1478_001254</name>
    <name evidence="1" type="ORF">V1478_002137</name>
</gene>
<dbReference type="AlphaFoldDB" id="A0ABD2BWC7"/>
<dbReference type="Proteomes" id="UP001607302">
    <property type="component" value="Unassembled WGS sequence"/>
</dbReference>
<accession>A0ABD2BWC7</accession>
<evidence type="ECO:0000313" key="2">
    <source>
        <dbReference type="EMBL" id="KAL2739111.1"/>
    </source>
</evidence>
<organism evidence="1 3">
    <name type="scientific">Vespula squamosa</name>
    <name type="common">Southern yellow jacket</name>
    <name type="synonym">Wasp</name>
    <dbReference type="NCBI Taxonomy" id="30214"/>
    <lineage>
        <taxon>Eukaryota</taxon>
        <taxon>Metazoa</taxon>
        <taxon>Ecdysozoa</taxon>
        <taxon>Arthropoda</taxon>
        <taxon>Hexapoda</taxon>
        <taxon>Insecta</taxon>
        <taxon>Pterygota</taxon>
        <taxon>Neoptera</taxon>
        <taxon>Endopterygota</taxon>
        <taxon>Hymenoptera</taxon>
        <taxon>Apocrita</taxon>
        <taxon>Aculeata</taxon>
        <taxon>Vespoidea</taxon>
        <taxon>Vespidae</taxon>
        <taxon>Vespinae</taxon>
        <taxon>Vespula</taxon>
    </lineage>
</organism>
<keyword evidence="3" id="KW-1185">Reference proteome</keyword>
<evidence type="ECO:0000313" key="3">
    <source>
        <dbReference type="Proteomes" id="UP001607302"/>
    </source>
</evidence>
<dbReference type="EMBL" id="JAUDFV010000028">
    <property type="protein sequence ID" value="KAL2737082.1"/>
    <property type="molecule type" value="Genomic_DNA"/>
</dbReference>